<dbReference type="PANTHER" id="PTHR44591">
    <property type="entry name" value="STRESS RESPONSE REGULATOR PROTEIN 1"/>
    <property type="match status" value="1"/>
</dbReference>
<evidence type="ECO:0000313" key="5">
    <source>
        <dbReference type="EMBL" id="HFM99985.1"/>
    </source>
</evidence>
<evidence type="ECO:0000256" key="1">
    <source>
        <dbReference type="ARBA" id="ARBA00022553"/>
    </source>
</evidence>
<reference evidence="5" key="1">
    <citation type="journal article" date="2020" name="mSystems">
        <title>Genome- and Community-Level Interaction Insights into Carbon Utilization and Element Cycling Functions of Hydrothermarchaeota in Hydrothermal Sediment.</title>
        <authorList>
            <person name="Zhou Z."/>
            <person name="Liu Y."/>
            <person name="Xu W."/>
            <person name="Pan J."/>
            <person name="Luo Z.H."/>
            <person name="Li M."/>
        </authorList>
    </citation>
    <scope>NUCLEOTIDE SEQUENCE [LARGE SCALE GENOMIC DNA]</scope>
    <source>
        <strain evidence="5">SpSt-418</strain>
    </source>
</reference>
<organism evidence="5">
    <name type="scientific">Oscillatoriales cyanobacterium SpSt-418</name>
    <dbReference type="NCBI Taxonomy" id="2282169"/>
    <lineage>
        <taxon>Bacteria</taxon>
        <taxon>Bacillati</taxon>
        <taxon>Cyanobacteriota</taxon>
        <taxon>Cyanophyceae</taxon>
        <taxon>Oscillatoriophycideae</taxon>
        <taxon>Oscillatoriales</taxon>
    </lineage>
</organism>
<dbReference type="InterPro" id="IPR011006">
    <property type="entry name" value="CheY-like_superfamily"/>
</dbReference>
<dbReference type="InterPro" id="IPR050595">
    <property type="entry name" value="Bact_response_regulator"/>
</dbReference>
<dbReference type="Pfam" id="PF00072">
    <property type="entry name" value="Response_reg"/>
    <property type="match status" value="1"/>
</dbReference>
<evidence type="ECO:0000256" key="2">
    <source>
        <dbReference type="ARBA" id="ARBA00023012"/>
    </source>
</evidence>
<sequence>MVQTALKKLAGWQVITADTGLEGLQKVAAEKPDAIIVDFIMPGMDGLEFLHILRQLPDGQSIPVVLLTGKIGLTQPHIVSSMGIAGALPKPLDPHQLLTQLTERFGW</sequence>
<feature type="modified residue" description="4-aspartylphosphate" evidence="3">
    <location>
        <position position="38"/>
    </location>
</feature>
<gene>
    <name evidence="5" type="ORF">ENR64_19950</name>
</gene>
<dbReference type="SMART" id="SM00448">
    <property type="entry name" value="REC"/>
    <property type="match status" value="1"/>
</dbReference>
<proteinExistence type="predicted"/>
<dbReference type="PANTHER" id="PTHR44591:SF14">
    <property type="entry name" value="PROTEIN PILG"/>
    <property type="match status" value="1"/>
</dbReference>
<dbReference type="Gene3D" id="3.40.50.2300">
    <property type="match status" value="1"/>
</dbReference>
<accession>A0A7C3KHE6</accession>
<evidence type="ECO:0000256" key="3">
    <source>
        <dbReference type="PROSITE-ProRule" id="PRU00169"/>
    </source>
</evidence>
<comment type="caution">
    <text evidence="5">The sequence shown here is derived from an EMBL/GenBank/DDBJ whole genome shotgun (WGS) entry which is preliminary data.</text>
</comment>
<name>A0A7C3KHE6_9CYAN</name>
<keyword evidence="2" id="KW-0902">Two-component regulatory system</keyword>
<dbReference type="InterPro" id="IPR001789">
    <property type="entry name" value="Sig_transdc_resp-reg_receiver"/>
</dbReference>
<dbReference type="PROSITE" id="PS50110">
    <property type="entry name" value="RESPONSE_REGULATORY"/>
    <property type="match status" value="1"/>
</dbReference>
<protein>
    <submittedName>
        <fullName evidence="5">Response regulator</fullName>
    </submittedName>
</protein>
<dbReference type="SUPFAM" id="SSF52172">
    <property type="entry name" value="CheY-like"/>
    <property type="match status" value="1"/>
</dbReference>
<dbReference type="GO" id="GO:0000160">
    <property type="term" value="P:phosphorelay signal transduction system"/>
    <property type="evidence" value="ECO:0007669"/>
    <property type="project" value="UniProtKB-KW"/>
</dbReference>
<keyword evidence="1 3" id="KW-0597">Phosphoprotein</keyword>
<feature type="domain" description="Response regulatory" evidence="4">
    <location>
        <begin position="1"/>
        <end position="105"/>
    </location>
</feature>
<dbReference type="AlphaFoldDB" id="A0A7C3KHE6"/>
<evidence type="ECO:0000259" key="4">
    <source>
        <dbReference type="PROSITE" id="PS50110"/>
    </source>
</evidence>
<dbReference type="EMBL" id="DSRU01000281">
    <property type="protein sequence ID" value="HFM99985.1"/>
    <property type="molecule type" value="Genomic_DNA"/>
</dbReference>